<dbReference type="EMBL" id="MEIA01000017">
    <property type="protein sequence ID" value="OJF15455.1"/>
    <property type="molecule type" value="Genomic_DNA"/>
</dbReference>
<reference evidence="1 2" key="1">
    <citation type="submission" date="2016-09" db="EMBL/GenBank/DDBJ databases">
        <title>Couchioplanes caeruleus draft genome sequence.</title>
        <authorList>
            <person name="Sheehan J."/>
            <person name="Caffrey P."/>
        </authorList>
    </citation>
    <scope>NUCLEOTIDE SEQUENCE [LARGE SCALE GENOMIC DNA]</scope>
    <source>
        <strain evidence="1 2">DSM 43634</strain>
    </source>
</reference>
<dbReference type="Gene3D" id="3.40.50.1820">
    <property type="entry name" value="alpha/beta hydrolase"/>
    <property type="match status" value="1"/>
</dbReference>
<name>A0A1K0FRI4_9ACTN</name>
<organism evidence="1 2">
    <name type="scientific">Couchioplanes caeruleus subsp. caeruleus</name>
    <dbReference type="NCBI Taxonomy" id="56427"/>
    <lineage>
        <taxon>Bacteria</taxon>
        <taxon>Bacillati</taxon>
        <taxon>Actinomycetota</taxon>
        <taxon>Actinomycetes</taxon>
        <taxon>Micromonosporales</taxon>
        <taxon>Micromonosporaceae</taxon>
        <taxon>Couchioplanes</taxon>
    </lineage>
</organism>
<keyword evidence="2" id="KW-1185">Reference proteome</keyword>
<dbReference type="Proteomes" id="UP000182486">
    <property type="component" value="Unassembled WGS sequence"/>
</dbReference>
<evidence type="ECO:0000313" key="2">
    <source>
        <dbReference type="Proteomes" id="UP000182486"/>
    </source>
</evidence>
<dbReference type="AlphaFoldDB" id="A0A1K0FRI4"/>
<accession>A0A1K0FRI4</accession>
<protein>
    <recommendedName>
        <fullName evidence="3">Alpha/beta hydrolase</fullName>
    </recommendedName>
</protein>
<evidence type="ECO:0008006" key="3">
    <source>
        <dbReference type="Google" id="ProtNLM"/>
    </source>
</evidence>
<evidence type="ECO:0000313" key="1">
    <source>
        <dbReference type="EMBL" id="OJF15455.1"/>
    </source>
</evidence>
<comment type="caution">
    <text evidence="1">The sequence shown here is derived from an EMBL/GenBank/DDBJ whole genome shotgun (WGS) entry which is preliminary data.</text>
</comment>
<sequence length="62" mass="6608">MPMIEMRAPDGTRLALHDFGGAGRVVAAGAVRLRAVRIAGAGHDVHLDSPQQWREALTGFLS</sequence>
<proteinExistence type="predicted"/>
<gene>
    <name evidence="1" type="ORF">BG844_04275</name>
</gene>
<dbReference type="InterPro" id="IPR029058">
    <property type="entry name" value="AB_hydrolase_fold"/>
</dbReference>